<keyword evidence="3" id="KW-1185">Reference proteome</keyword>
<feature type="region of interest" description="Disordered" evidence="1">
    <location>
        <begin position="196"/>
        <end position="284"/>
    </location>
</feature>
<evidence type="ECO:0000313" key="2">
    <source>
        <dbReference type="EMBL" id="MDP9792679.1"/>
    </source>
</evidence>
<protein>
    <submittedName>
        <fullName evidence="2">Uncharacterized protein</fullName>
    </submittedName>
</protein>
<feature type="compositionally biased region" description="Low complexity" evidence="1">
    <location>
        <begin position="474"/>
        <end position="492"/>
    </location>
</feature>
<evidence type="ECO:0000313" key="3">
    <source>
        <dbReference type="Proteomes" id="UP001240984"/>
    </source>
</evidence>
<reference evidence="2 3" key="1">
    <citation type="submission" date="2023-07" db="EMBL/GenBank/DDBJ databases">
        <title>Sequencing the genomes of 1000 actinobacteria strains.</title>
        <authorList>
            <person name="Klenk H.-P."/>
        </authorList>
    </citation>
    <scope>NUCLEOTIDE SEQUENCE [LARGE SCALE GENOMIC DNA]</scope>
    <source>
        <strain evidence="2 3">DSM 44710</strain>
    </source>
</reference>
<organism evidence="2 3">
    <name type="scientific">Catenuloplanes nepalensis</name>
    <dbReference type="NCBI Taxonomy" id="587533"/>
    <lineage>
        <taxon>Bacteria</taxon>
        <taxon>Bacillati</taxon>
        <taxon>Actinomycetota</taxon>
        <taxon>Actinomycetes</taxon>
        <taxon>Micromonosporales</taxon>
        <taxon>Micromonosporaceae</taxon>
        <taxon>Catenuloplanes</taxon>
    </lineage>
</organism>
<feature type="compositionally biased region" description="Low complexity" evidence="1">
    <location>
        <begin position="422"/>
        <end position="431"/>
    </location>
</feature>
<dbReference type="RefSeq" id="WP_306827549.1">
    <property type="nucleotide sequence ID" value="NZ_JAUSRA010000001.1"/>
</dbReference>
<dbReference type="Gene3D" id="3.90.176.10">
    <property type="entry name" value="Toxin ADP-ribosyltransferase, Chain A, domain 1"/>
    <property type="match status" value="1"/>
</dbReference>
<comment type="caution">
    <text evidence="2">The sequence shown here is derived from an EMBL/GenBank/DDBJ whole genome shotgun (WGS) entry which is preliminary data.</text>
</comment>
<feature type="region of interest" description="Disordered" evidence="1">
    <location>
        <begin position="562"/>
        <end position="609"/>
    </location>
</feature>
<accession>A0ABT9MMS2</accession>
<sequence>MRRPAPVVAASGDALLLRAAAEPGVAVPAGLPSDPGHVPVVCSGEVSARPDLFELLPDVLAEHLGGTASGVRLVPLGPYADPATVTADARLLADRVGCTVTVPLRAPAVTPSGEVLTGAWISIDADLRLRPDHSWQPAPPVVRERSAPPVEAPPVEALPVEALPVEALPVEALPVEALPVEALPVEALLVEAPPAARPAPAVPDSRPIGASSVPSPAEVPAEARRAGVVVDSRPAGAPADERAAQARPAAPASDSGPESTGGDVAVRPTTPEVLGRATPEGWSFLDGESAERAAEDRAVDGAWIVTVHVGRSGFRLAGRLAPPAAVARAIRAVAGAAEAPLVLRMDGLPPSGRAADILLGALADALASPVVGADAAIIPAAGGGLETTGTFRRWHPRLENTDGRAVDVLGSRFPAPAGPAGPGEQPGTAEPGDAEPDPPESSRASALPGSVLTDVPPGSAPTQSKPVAADGPLASGAPESVPASASVVSPAVDVPPGPAQDRPAPTSVPAGSMVLPETAAPLPSGQVPAPVDAVPGVIGAEFAATVEAGRWRWERPAVLDRLRPPAPVSPPPASPPAPRAGVPATSVAQVPAASAEEPAADRNGAGAARVAAPNRATGGTLSAADQAAVRAVLTGRYDGYARVVTRMLAQEPGLRVAALSAPGLPAGLVAVRAYALGERDRINAALRAPDPAEPGDEAMVLARAAAFGLRRLPVVLGPLVLRVPAGVTYRPGEVIVEPGFLDAAFPGAPRSADEEPPEPGTELLIWSIGARRLGVLAAAGGGRAVFPAGTRFEVLSGGDDRTLLREVPPGGGRRGADSVRERLAALGPAAPATIGVALVPGRDERGRGYTTAEEAE</sequence>
<dbReference type="Proteomes" id="UP001240984">
    <property type="component" value="Unassembled WGS sequence"/>
</dbReference>
<name>A0ABT9MMS2_9ACTN</name>
<dbReference type="EMBL" id="JAUSRA010000001">
    <property type="protein sequence ID" value="MDP9792679.1"/>
    <property type="molecule type" value="Genomic_DNA"/>
</dbReference>
<evidence type="ECO:0000256" key="1">
    <source>
        <dbReference type="SAM" id="MobiDB-lite"/>
    </source>
</evidence>
<feature type="region of interest" description="Disordered" evidence="1">
    <location>
        <begin position="409"/>
        <end position="507"/>
    </location>
</feature>
<proteinExistence type="predicted"/>
<feature type="compositionally biased region" description="Pro residues" evidence="1">
    <location>
        <begin position="564"/>
        <end position="578"/>
    </location>
</feature>
<gene>
    <name evidence="2" type="ORF">J2S43_001191</name>
</gene>